<feature type="compositionally biased region" description="Basic and acidic residues" evidence="2">
    <location>
        <begin position="305"/>
        <end position="317"/>
    </location>
</feature>
<dbReference type="AlphaFoldDB" id="A0A6A6TEJ2"/>
<name>A0A6A6TEJ2_9PLEO</name>
<dbReference type="CDD" id="cd00024">
    <property type="entry name" value="CD_CSD"/>
    <property type="match status" value="1"/>
</dbReference>
<evidence type="ECO:0000259" key="5">
    <source>
        <dbReference type="PROSITE" id="PS51061"/>
    </source>
</evidence>
<feature type="compositionally biased region" description="Polar residues" evidence="2">
    <location>
        <begin position="130"/>
        <end position="156"/>
    </location>
</feature>
<evidence type="ECO:0000256" key="2">
    <source>
        <dbReference type="SAM" id="MobiDB-lite"/>
    </source>
</evidence>
<organism evidence="6 7">
    <name type="scientific">Lophiostoma macrostomum CBS 122681</name>
    <dbReference type="NCBI Taxonomy" id="1314788"/>
    <lineage>
        <taxon>Eukaryota</taxon>
        <taxon>Fungi</taxon>
        <taxon>Dikarya</taxon>
        <taxon>Ascomycota</taxon>
        <taxon>Pezizomycotina</taxon>
        <taxon>Dothideomycetes</taxon>
        <taxon>Pleosporomycetidae</taxon>
        <taxon>Pleosporales</taxon>
        <taxon>Lophiostomataceae</taxon>
        <taxon>Lophiostoma</taxon>
    </lineage>
</organism>
<feature type="domain" description="G-patch" evidence="4">
    <location>
        <begin position="718"/>
        <end position="761"/>
    </location>
</feature>
<proteinExistence type="predicted"/>
<feature type="domain" description="Chromo" evidence="3">
    <location>
        <begin position="355"/>
        <end position="416"/>
    </location>
</feature>
<gene>
    <name evidence="6" type="ORF">K491DRAFT_296702</name>
</gene>
<dbReference type="PROSITE" id="PS50174">
    <property type="entry name" value="G_PATCH"/>
    <property type="match status" value="1"/>
</dbReference>
<evidence type="ECO:0000259" key="3">
    <source>
        <dbReference type="PROSITE" id="PS50013"/>
    </source>
</evidence>
<sequence length="761" mass="83129">MGRKKSKPSAKAKTKTTPRGPQPKSRQAPRSWVQEAVQAKFSLADEARWASNHRSSAFDSGKKLRFLKVDFVSAGLLEGTIPVKQTPPSPPSPADPSASLTAMANMAIRSPSPTPSVSSSSEDEVVFQGRGSTPFGQATAPSTAHTKPTPTLTNKSLPVPSLTEDRGSDRDVPHESASVSDEAAPQLTGSSTSDERTPRKETASSVKATVRVQDVAVATQADSDGESVIGDAFKSRLGDQSIWMTNTTPWASKSKPGIGWLPVNERPDLGSFLSGAVDPRAAAMDDYMQNVEDFGISGNSTFKPRNLDLSEGEDRSQQDNSDSEDLDDLDHTENKWDSENLRDLEGFSTSSDVIDKIERVVATRTRKSGPQYLVAYEGSTPDDLHWLPASFITCADELELIRAFEATRPTYDDSSDSDMDDSESLDEEPEDDEFNIEMSDEQIARVLQKQEELGLGSEEVVLYGGDASFGEPVTGQQAFLRPSKKRQGRSGPGKRSEPSFPSASAMADALDADPYNGFEVMDAERPSLRLRKRGRRGQMPAELSDSELNETLHASWEADRSKKRLKKAEREELRKQGLLGRNGKAPNLSAKYKDGFDLNQVIAEIRDFVFSDTQSLALPPMEAHRRAVIHQVVHQLNITSKSRGDGADRFTVLSKTSRTKTVDDDFFEALFEKKHVRARFSMVPKNSSRGKKPAKTVRPVVSYKDGETVGASAPELGPENFGHRLMQKMGWSQGMALGAGDNKGILQPIAHTVKTNKAGLK</sequence>
<feature type="region of interest" description="Disordered" evidence="2">
    <location>
        <begin position="472"/>
        <end position="504"/>
    </location>
</feature>
<dbReference type="GO" id="GO:0003676">
    <property type="term" value="F:nucleic acid binding"/>
    <property type="evidence" value="ECO:0007669"/>
    <property type="project" value="UniProtKB-UniRule"/>
</dbReference>
<feature type="compositionally biased region" description="Basic and acidic residues" evidence="2">
    <location>
        <begin position="193"/>
        <end position="202"/>
    </location>
</feature>
<dbReference type="Gene3D" id="2.40.50.40">
    <property type="match status" value="1"/>
</dbReference>
<feature type="region of interest" description="Disordered" evidence="2">
    <location>
        <begin position="302"/>
        <end position="334"/>
    </location>
</feature>
<dbReference type="PANTHER" id="PTHR14195">
    <property type="entry name" value="G PATCH DOMAIN CONTAINING PROTEIN 2"/>
    <property type="match status" value="1"/>
</dbReference>
<feature type="domain" description="R3H" evidence="5">
    <location>
        <begin position="595"/>
        <end position="657"/>
    </location>
</feature>
<dbReference type="OrthoDB" id="21470at2759"/>
<evidence type="ECO:0000259" key="4">
    <source>
        <dbReference type="PROSITE" id="PS50174"/>
    </source>
</evidence>
<dbReference type="InterPro" id="IPR001374">
    <property type="entry name" value="R3H_dom"/>
</dbReference>
<dbReference type="GO" id="GO:0006338">
    <property type="term" value="P:chromatin remodeling"/>
    <property type="evidence" value="ECO:0007669"/>
    <property type="project" value="UniProtKB-ARBA"/>
</dbReference>
<dbReference type="Gene3D" id="3.30.1370.50">
    <property type="entry name" value="R3H-like domain"/>
    <property type="match status" value="1"/>
</dbReference>
<protein>
    <recommendedName>
        <fullName evidence="8">Protein SQS1</fullName>
    </recommendedName>
</protein>
<reference evidence="6" key="1">
    <citation type="journal article" date="2020" name="Stud. Mycol.">
        <title>101 Dothideomycetes genomes: a test case for predicting lifestyles and emergence of pathogens.</title>
        <authorList>
            <person name="Haridas S."/>
            <person name="Albert R."/>
            <person name="Binder M."/>
            <person name="Bloem J."/>
            <person name="Labutti K."/>
            <person name="Salamov A."/>
            <person name="Andreopoulos B."/>
            <person name="Baker S."/>
            <person name="Barry K."/>
            <person name="Bills G."/>
            <person name="Bluhm B."/>
            <person name="Cannon C."/>
            <person name="Castanera R."/>
            <person name="Culley D."/>
            <person name="Daum C."/>
            <person name="Ezra D."/>
            <person name="Gonzalez J."/>
            <person name="Henrissat B."/>
            <person name="Kuo A."/>
            <person name="Liang C."/>
            <person name="Lipzen A."/>
            <person name="Lutzoni F."/>
            <person name="Magnuson J."/>
            <person name="Mondo S."/>
            <person name="Nolan M."/>
            <person name="Ohm R."/>
            <person name="Pangilinan J."/>
            <person name="Park H.-J."/>
            <person name="Ramirez L."/>
            <person name="Alfaro M."/>
            <person name="Sun H."/>
            <person name="Tritt A."/>
            <person name="Yoshinaga Y."/>
            <person name="Zwiers L.-H."/>
            <person name="Turgeon B."/>
            <person name="Goodwin S."/>
            <person name="Spatafora J."/>
            <person name="Crous P."/>
            <person name="Grigoriev I."/>
        </authorList>
    </citation>
    <scope>NUCLEOTIDE SEQUENCE</scope>
    <source>
        <strain evidence="6">CBS 122681</strain>
    </source>
</reference>
<dbReference type="PROSITE" id="PS50013">
    <property type="entry name" value="CHROMO_2"/>
    <property type="match status" value="1"/>
</dbReference>
<dbReference type="InterPro" id="IPR000953">
    <property type="entry name" value="Chromo/chromo_shadow_dom"/>
</dbReference>
<feature type="region of interest" description="Disordered" evidence="2">
    <location>
        <begin position="529"/>
        <end position="548"/>
    </location>
</feature>
<feature type="region of interest" description="Disordered" evidence="2">
    <location>
        <begin position="1"/>
        <end position="32"/>
    </location>
</feature>
<accession>A0A6A6TEJ2</accession>
<keyword evidence="7" id="KW-1185">Reference proteome</keyword>
<dbReference type="SUPFAM" id="SSF82708">
    <property type="entry name" value="R3H domain"/>
    <property type="match status" value="1"/>
</dbReference>
<feature type="compositionally biased region" description="Basic residues" evidence="2">
    <location>
        <begin position="1"/>
        <end position="16"/>
    </location>
</feature>
<dbReference type="InterPro" id="IPR051189">
    <property type="entry name" value="Splicing_assoc_domain"/>
</dbReference>
<dbReference type="Pfam" id="PF01424">
    <property type="entry name" value="R3H"/>
    <property type="match status" value="1"/>
</dbReference>
<dbReference type="PROSITE" id="PS51061">
    <property type="entry name" value="R3H"/>
    <property type="match status" value="1"/>
</dbReference>
<feature type="compositionally biased region" description="Acidic residues" evidence="2">
    <location>
        <begin position="413"/>
        <end position="434"/>
    </location>
</feature>
<evidence type="ECO:0000256" key="1">
    <source>
        <dbReference type="ARBA" id="ARBA00011353"/>
    </source>
</evidence>
<evidence type="ECO:0000313" key="7">
    <source>
        <dbReference type="Proteomes" id="UP000799324"/>
    </source>
</evidence>
<dbReference type="Proteomes" id="UP000799324">
    <property type="component" value="Unassembled WGS sequence"/>
</dbReference>
<dbReference type="Pfam" id="PF01585">
    <property type="entry name" value="G-patch"/>
    <property type="match status" value="1"/>
</dbReference>
<feature type="region of interest" description="Disordered" evidence="2">
    <location>
        <begin position="78"/>
        <end position="208"/>
    </location>
</feature>
<dbReference type="InterPro" id="IPR036867">
    <property type="entry name" value="R3H_dom_sf"/>
</dbReference>
<dbReference type="SMART" id="SM00443">
    <property type="entry name" value="G_patch"/>
    <property type="match status" value="1"/>
</dbReference>
<evidence type="ECO:0000313" key="6">
    <source>
        <dbReference type="EMBL" id="KAF2658142.1"/>
    </source>
</evidence>
<evidence type="ECO:0008006" key="8">
    <source>
        <dbReference type="Google" id="ProtNLM"/>
    </source>
</evidence>
<dbReference type="InterPro" id="IPR016197">
    <property type="entry name" value="Chromo-like_dom_sf"/>
</dbReference>
<dbReference type="SUPFAM" id="SSF54160">
    <property type="entry name" value="Chromo domain-like"/>
    <property type="match status" value="1"/>
</dbReference>
<feature type="compositionally biased region" description="Basic and acidic residues" evidence="2">
    <location>
        <begin position="163"/>
        <end position="174"/>
    </location>
</feature>
<comment type="subunit">
    <text evidence="1">Component of the NuA4 histone acetyltransferase complex.</text>
</comment>
<dbReference type="InterPro" id="IPR000467">
    <property type="entry name" value="G_patch_dom"/>
</dbReference>
<feature type="region of interest" description="Disordered" evidence="2">
    <location>
        <begin position="409"/>
        <end position="434"/>
    </location>
</feature>
<feature type="compositionally biased region" description="Pro residues" evidence="2">
    <location>
        <begin position="85"/>
        <end position="94"/>
    </location>
</feature>
<dbReference type="EMBL" id="MU004318">
    <property type="protein sequence ID" value="KAF2658142.1"/>
    <property type="molecule type" value="Genomic_DNA"/>
</dbReference>
<dbReference type="SMART" id="SM00393">
    <property type="entry name" value="R3H"/>
    <property type="match status" value="1"/>
</dbReference>